<dbReference type="PANTHER" id="PTHR42911:SF1">
    <property type="entry name" value="MODULATOR OF FTSH PROTEASE HFLC"/>
    <property type="match status" value="1"/>
</dbReference>
<feature type="coiled-coil region" evidence="2">
    <location>
        <begin position="190"/>
        <end position="224"/>
    </location>
</feature>
<comment type="subcellular location">
    <subcellularLocation>
        <location evidence="1">Membrane</location>
        <topology evidence="1">Single-pass membrane protein</topology>
    </subcellularLocation>
</comment>
<dbReference type="Pfam" id="PF01145">
    <property type="entry name" value="Band_7"/>
    <property type="match status" value="1"/>
</dbReference>
<dbReference type="STRING" id="1608994.TU86_20035"/>
<dbReference type="SUPFAM" id="SSF117892">
    <property type="entry name" value="Band 7/SPFH domain"/>
    <property type="match status" value="1"/>
</dbReference>
<accession>A0A0J6LC57</accession>
<reference evidence="5 6" key="1">
    <citation type="submission" date="2015-02" db="EMBL/GenBank/DDBJ databases">
        <title>Pseudomonas helleri sp. nov. and Pseudomonas weihenstephanensis sp. nov., isolated from raw cows milk.</title>
        <authorList>
            <person name="von Neubeck M."/>
            <person name="Huptas C."/>
            <person name="Wenning M."/>
            <person name="Scherer S."/>
        </authorList>
    </citation>
    <scope>NUCLEOTIDE SEQUENCE [LARGE SCALE GENOMIC DNA]</scope>
    <source>
        <strain evidence="5 6">DSM 29166</strain>
    </source>
</reference>
<dbReference type="InterPro" id="IPR001107">
    <property type="entry name" value="Band_7"/>
</dbReference>
<proteinExistence type="predicted"/>
<comment type="caution">
    <text evidence="5">The sequence shown here is derived from an EMBL/GenBank/DDBJ whole genome shotgun (WGS) entry which is preliminary data.</text>
</comment>
<dbReference type="PROSITE" id="PS51257">
    <property type="entry name" value="PROKAR_LIPOPROTEIN"/>
    <property type="match status" value="1"/>
</dbReference>
<protein>
    <submittedName>
        <fullName evidence="5">Transposase</fullName>
    </submittedName>
</protein>
<evidence type="ECO:0000313" key="5">
    <source>
        <dbReference type="EMBL" id="KMN11946.1"/>
    </source>
</evidence>
<evidence type="ECO:0000256" key="2">
    <source>
        <dbReference type="SAM" id="Coils"/>
    </source>
</evidence>
<dbReference type="EMBL" id="JYLF01000011">
    <property type="protein sequence ID" value="KMN11946.1"/>
    <property type="molecule type" value="Genomic_DNA"/>
</dbReference>
<dbReference type="GO" id="GO:0016020">
    <property type="term" value="C:membrane"/>
    <property type="evidence" value="ECO:0007669"/>
    <property type="project" value="UniProtKB-SubCell"/>
</dbReference>
<feature type="domain" description="Band 7" evidence="4">
    <location>
        <begin position="21"/>
        <end position="204"/>
    </location>
</feature>
<dbReference type="OrthoDB" id="9812991at2"/>
<feature type="signal peptide" evidence="3">
    <location>
        <begin position="1"/>
        <end position="17"/>
    </location>
</feature>
<evidence type="ECO:0000256" key="1">
    <source>
        <dbReference type="ARBA" id="ARBA00004167"/>
    </source>
</evidence>
<evidence type="ECO:0000259" key="4">
    <source>
        <dbReference type="Pfam" id="PF01145"/>
    </source>
</evidence>
<evidence type="ECO:0000256" key="3">
    <source>
        <dbReference type="SAM" id="SignalP"/>
    </source>
</evidence>
<keyword evidence="3" id="KW-0732">Signal</keyword>
<gene>
    <name evidence="5" type="ORF">TU86_20035</name>
</gene>
<dbReference type="PATRIC" id="fig|1608994.3.peg.165"/>
<sequence length="275" mass="29572">MKKIVAIAALCMLALTAGCSKVPNGFVGVKVNMLGSDKGVQADAVGPGRYWLTPNEEIFQFPTFTQNFNLGVVTFQTQDGLKVSAPVGVSLYAKPDSAPILFKTFRKGMNEIVEINAAQVIRNQFNTQASLVKVDAVYGKGKADFLKGVETSVREHFERYGIVVDSLYLTGDIVLPPTVTAALNAKVESTQKAEQRANEVAQTIAEADKAREQAKGEADAITTRAIAEAESLNIRGEAMRKNPGVVELNAIEKWNGVLPVYMTSGTSTPFISVGK</sequence>
<dbReference type="InterPro" id="IPR036013">
    <property type="entry name" value="Band_7/SPFH_dom_sf"/>
</dbReference>
<dbReference type="AlphaFoldDB" id="A0A0J6LC57"/>
<feature type="chain" id="PRO_5005277294" evidence="3">
    <location>
        <begin position="18"/>
        <end position="275"/>
    </location>
</feature>
<dbReference type="Proteomes" id="UP000036325">
    <property type="component" value="Unassembled WGS sequence"/>
</dbReference>
<keyword evidence="2" id="KW-0175">Coiled coil</keyword>
<name>A0A0J6LC57_9PSED</name>
<evidence type="ECO:0000313" key="6">
    <source>
        <dbReference type="Proteomes" id="UP000036325"/>
    </source>
</evidence>
<organism evidence="5 6">
    <name type="scientific">Pseudomonas weihenstephanensis</name>
    <dbReference type="NCBI Taxonomy" id="1608994"/>
    <lineage>
        <taxon>Bacteria</taxon>
        <taxon>Pseudomonadati</taxon>
        <taxon>Pseudomonadota</taxon>
        <taxon>Gammaproteobacteria</taxon>
        <taxon>Pseudomonadales</taxon>
        <taxon>Pseudomonadaceae</taxon>
        <taxon>Pseudomonas</taxon>
    </lineage>
</organism>
<dbReference type="PANTHER" id="PTHR42911">
    <property type="entry name" value="MODULATOR OF FTSH PROTEASE HFLC"/>
    <property type="match status" value="1"/>
</dbReference>